<keyword evidence="2" id="KW-1185">Reference proteome</keyword>
<sequence>MDDDIYDDIHVVRASLERVQRRAAHVVRYFYAHLFTHHPELRPLFPPAMDDQYDRLFTALVHVVEHLGHPGLPAHLELLGRDHRKFGILDEDYRAVGESLVAAIGHHSPGSWDRRTEASWQRVYDYAAGAMTGGARRSSVTGEPAWWEATVLSHRLHGDHTAVVHASVSEPYPWLPGQYATIEHPELPGVWRPYSLAGRPGDSHVLEFHVGRVPDGQLSNVLCDRTEPGQVLRLGAASGSALTPPPDTGTVTLVAAGTGWSPVKSVLDALLSRRPAPRIRIDVVARGEAHFYDGAALDDILRKHPCLSAYWWYQERGEGRMRAAERLHTHLRERRDWADETVYLCGPVMFVHETAELLHECGLPEGALIRDPLPASVRARGHVSHAEAFLDPPPVNWIDPDARTRPLDLPLPLPQSTIGH</sequence>
<name>A0ACC6PPD3_9ACTN</name>
<protein>
    <submittedName>
        <fullName evidence="1">Globin domain-containing protein</fullName>
    </submittedName>
</protein>
<comment type="caution">
    <text evidence="1">The sequence shown here is derived from an EMBL/GenBank/DDBJ whole genome shotgun (WGS) entry which is preliminary data.</text>
</comment>
<evidence type="ECO:0000313" key="1">
    <source>
        <dbReference type="EMBL" id="MEJ8633338.1"/>
    </source>
</evidence>
<dbReference type="Proteomes" id="UP001377168">
    <property type="component" value="Unassembled WGS sequence"/>
</dbReference>
<evidence type="ECO:0000313" key="2">
    <source>
        <dbReference type="Proteomes" id="UP001377168"/>
    </source>
</evidence>
<reference evidence="1" key="1">
    <citation type="submission" date="2024-03" db="EMBL/GenBank/DDBJ databases">
        <title>Novel Streptomyces species of biotechnological and ecological value are a feature of Machair soil.</title>
        <authorList>
            <person name="Prole J.R."/>
            <person name="Goodfellow M."/>
            <person name="Allenby N."/>
            <person name="Ward A.C."/>
        </authorList>
    </citation>
    <scope>NUCLEOTIDE SEQUENCE</scope>
    <source>
        <strain evidence="1">MS2.AVA.5</strain>
    </source>
</reference>
<gene>
    <name evidence="1" type="ORF">WKI67_08010</name>
</gene>
<accession>A0ACC6PPD3</accession>
<dbReference type="EMBL" id="JBBKAJ010000022">
    <property type="protein sequence ID" value="MEJ8633338.1"/>
    <property type="molecule type" value="Genomic_DNA"/>
</dbReference>
<organism evidence="1 2">
    <name type="scientific">Streptomyces achmelvichensis</name>
    <dbReference type="NCBI Taxonomy" id="3134111"/>
    <lineage>
        <taxon>Bacteria</taxon>
        <taxon>Bacillati</taxon>
        <taxon>Actinomycetota</taxon>
        <taxon>Actinomycetes</taxon>
        <taxon>Kitasatosporales</taxon>
        <taxon>Streptomycetaceae</taxon>
        <taxon>Streptomyces</taxon>
    </lineage>
</organism>
<proteinExistence type="predicted"/>